<evidence type="ECO:0000256" key="1">
    <source>
        <dbReference type="SAM" id="MobiDB-lite"/>
    </source>
</evidence>
<dbReference type="WBParaSite" id="HNAJ_0000251801-mRNA-1">
    <property type="protein sequence ID" value="HNAJ_0000251801-mRNA-1"/>
    <property type="gene ID" value="HNAJ_0000251801"/>
</dbReference>
<dbReference type="AlphaFoldDB" id="A0A0R3T630"/>
<feature type="region of interest" description="Disordered" evidence="1">
    <location>
        <begin position="1"/>
        <end position="27"/>
    </location>
</feature>
<evidence type="ECO:0000313" key="2">
    <source>
        <dbReference type="WBParaSite" id="HNAJ_0000251801-mRNA-1"/>
    </source>
</evidence>
<accession>A0A0R3T630</accession>
<reference evidence="2" key="1">
    <citation type="submission" date="2017-02" db="UniProtKB">
        <authorList>
            <consortium name="WormBaseParasite"/>
        </authorList>
    </citation>
    <scope>IDENTIFICATION</scope>
</reference>
<protein>
    <submittedName>
        <fullName evidence="2">Type I restriction endonuclease subunit R</fullName>
    </submittedName>
</protein>
<organism evidence="2">
    <name type="scientific">Rodentolepis nana</name>
    <name type="common">Dwarf tapeworm</name>
    <name type="synonym">Hymenolepis nana</name>
    <dbReference type="NCBI Taxonomy" id="102285"/>
    <lineage>
        <taxon>Eukaryota</taxon>
        <taxon>Metazoa</taxon>
        <taxon>Spiralia</taxon>
        <taxon>Lophotrochozoa</taxon>
        <taxon>Platyhelminthes</taxon>
        <taxon>Cestoda</taxon>
        <taxon>Eucestoda</taxon>
        <taxon>Cyclophyllidea</taxon>
        <taxon>Hymenolepididae</taxon>
        <taxon>Rodentolepis</taxon>
    </lineage>
</organism>
<proteinExistence type="predicted"/>
<sequence>LDAQTSTQGEITSKDQPSSSNPDNLSASKKIAKKLRNCLRYFLPPKWSSEKERIQLMSDAELAEFPLDSFFTQYETGLRALLDTVKSQATVTSEALDNLRMDVGRLLDRIAPTLQASSQPLEDVDTLVRKYLDDNEQN</sequence>
<name>A0A0R3T630_RODNA</name>